<proteinExistence type="predicted"/>
<accession>A0A136J896</accession>
<evidence type="ECO:0000313" key="2">
    <source>
        <dbReference type="Proteomes" id="UP000070501"/>
    </source>
</evidence>
<protein>
    <submittedName>
        <fullName evidence="1">Uncharacterized protein</fullName>
    </submittedName>
</protein>
<dbReference type="InParanoid" id="A0A136J896"/>
<dbReference type="EMBL" id="KQ964248">
    <property type="protein sequence ID" value="KXJ93397.1"/>
    <property type="molecule type" value="Genomic_DNA"/>
</dbReference>
<evidence type="ECO:0000313" key="1">
    <source>
        <dbReference type="EMBL" id="KXJ93397.1"/>
    </source>
</evidence>
<dbReference type="AlphaFoldDB" id="A0A136J896"/>
<dbReference type="OrthoDB" id="4580425at2759"/>
<sequence>MPRASELWESWTNRQRSSSVADKTILPWVLEQLGDFTGNDLVQDEGEWRQYMDAAGLTVDFQDRVWSPFFEWVRQNGTCKHWVVHTIESRYDTLLDFRDDERERQQLTSHSG</sequence>
<keyword evidence="2" id="KW-1185">Reference proteome</keyword>
<organism evidence="1 2">
    <name type="scientific">Microdochium bolleyi</name>
    <dbReference type="NCBI Taxonomy" id="196109"/>
    <lineage>
        <taxon>Eukaryota</taxon>
        <taxon>Fungi</taxon>
        <taxon>Dikarya</taxon>
        <taxon>Ascomycota</taxon>
        <taxon>Pezizomycotina</taxon>
        <taxon>Sordariomycetes</taxon>
        <taxon>Xylariomycetidae</taxon>
        <taxon>Xylariales</taxon>
        <taxon>Microdochiaceae</taxon>
        <taxon>Microdochium</taxon>
    </lineage>
</organism>
<name>A0A136J896_9PEZI</name>
<reference evidence="2" key="1">
    <citation type="submission" date="2016-02" db="EMBL/GenBank/DDBJ databases">
        <title>Draft genome sequence of Microdochium bolleyi, a fungal endophyte of beachgrass.</title>
        <authorList>
            <consortium name="DOE Joint Genome Institute"/>
            <person name="David A.S."/>
            <person name="May G."/>
            <person name="Haridas S."/>
            <person name="Lim J."/>
            <person name="Wang M."/>
            <person name="Labutti K."/>
            <person name="Lipzen A."/>
            <person name="Barry K."/>
            <person name="Grigoriev I.V."/>
        </authorList>
    </citation>
    <scope>NUCLEOTIDE SEQUENCE [LARGE SCALE GENOMIC DNA]</scope>
    <source>
        <strain evidence="2">J235TASD1</strain>
    </source>
</reference>
<gene>
    <name evidence="1" type="ORF">Micbo1qcDRAFT_203477</name>
</gene>
<dbReference type="Proteomes" id="UP000070501">
    <property type="component" value="Unassembled WGS sequence"/>
</dbReference>